<keyword evidence="2" id="KW-1185">Reference proteome</keyword>
<sequence length="95" mass="11037">MQTVFLNKLQQVDTKKKESGNVIIKESEGRWIAGWSTKGPDKIEETWYDGESWEDLLAAFRKGVAEKFSQGFKPELEMQPQLQILSRCYRHTTSQ</sequence>
<dbReference type="RefSeq" id="WP_128635814.1">
    <property type="nucleotide sequence ID" value="NZ_RRCN01000002.1"/>
</dbReference>
<accession>A0A3P3TCA2</accession>
<evidence type="ECO:0000313" key="2">
    <source>
        <dbReference type="Proteomes" id="UP000267017"/>
    </source>
</evidence>
<gene>
    <name evidence="1" type="ORF">EHV15_34590</name>
</gene>
<comment type="caution">
    <text evidence="1">The sequence shown here is derived from an EMBL/GenBank/DDBJ whole genome shotgun (WGS) entry which is preliminary data.</text>
</comment>
<evidence type="ECO:0000313" key="1">
    <source>
        <dbReference type="EMBL" id="RRJ54728.1"/>
    </source>
</evidence>
<proteinExistence type="predicted"/>
<dbReference type="Proteomes" id="UP000267017">
    <property type="component" value="Unassembled WGS sequence"/>
</dbReference>
<protein>
    <submittedName>
        <fullName evidence="1">Uncharacterized protein</fullName>
    </submittedName>
</protein>
<organism evidence="1 2">
    <name type="scientific">Paenibacillus oralis</name>
    <dbReference type="NCBI Taxonomy" id="2490856"/>
    <lineage>
        <taxon>Bacteria</taxon>
        <taxon>Bacillati</taxon>
        <taxon>Bacillota</taxon>
        <taxon>Bacilli</taxon>
        <taxon>Bacillales</taxon>
        <taxon>Paenibacillaceae</taxon>
        <taxon>Paenibacillus</taxon>
    </lineage>
</organism>
<dbReference type="EMBL" id="RRCN01000002">
    <property type="protein sequence ID" value="RRJ54728.1"/>
    <property type="molecule type" value="Genomic_DNA"/>
</dbReference>
<name>A0A3P3TCA2_9BACL</name>
<dbReference type="AlphaFoldDB" id="A0A3P3TCA2"/>
<reference evidence="1 2" key="1">
    <citation type="submission" date="2018-11" db="EMBL/GenBank/DDBJ databases">
        <title>Genome sequencing of Paenibacillus sp. KCOM 3021 (= ChDC PVNT-B20).</title>
        <authorList>
            <person name="Kook J.-K."/>
            <person name="Park S.-N."/>
            <person name="Lim Y.K."/>
        </authorList>
    </citation>
    <scope>NUCLEOTIDE SEQUENCE [LARGE SCALE GENOMIC DNA]</scope>
    <source>
        <strain evidence="1 2">KCOM 3021</strain>
    </source>
</reference>